<accession>A0A7S1FP96</accession>
<gene>
    <name evidence="2" type="ORF">CHYS00102_LOCUS6223</name>
</gene>
<feature type="compositionally biased region" description="Polar residues" evidence="1">
    <location>
        <begin position="23"/>
        <end position="32"/>
    </location>
</feature>
<dbReference type="EMBL" id="HBFR01008619">
    <property type="protein sequence ID" value="CAD8879039.1"/>
    <property type="molecule type" value="Transcribed_RNA"/>
</dbReference>
<reference evidence="2" key="1">
    <citation type="submission" date="2021-01" db="EMBL/GenBank/DDBJ databases">
        <authorList>
            <person name="Corre E."/>
            <person name="Pelletier E."/>
            <person name="Niang G."/>
            <person name="Scheremetjew M."/>
            <person name="Finn R."/>
            <person name="Kale V."/>
            <person name="Holt S."/>
            <person name="Cochrane G."/>
            <person name="Meng A."/>
            <person name="Brown T."/>
            <person name="Cohen L."/>
        </authorList>
    </citation>
    <scope>NUCLEOTIDE SEQUENCE</scope>
    <source>
        <strain evidence="2">308</strain>
    </source>
</reference>
<feature type="region of interest" description="Disordered" evidence="1">
    <location>
        <begin position="20"/>
        <end position="65"/>
    </location>
</feature>
<sequence>MYDYNHYNGTPDHSVYATKMKKQQCQNRTSISKKSEPCSSKPGPSEIYHNDRVIPSPGQHSSQLPASYLPYHSQNYHPPAPPLVFQHPSPKNYQPQTFMNYPLPYPSDYHQHISPHHQSLDSSSYNPPNPHIFPSNINPESICMQPPPCFADYTHDLQLNCEQKSSINNHALSTSKNETSHQTVPSNHMPWCSSKSQVLDSSNNPSSPSNYVSQQIFSRNGKELPLHAQEASNMEHNQCIDNYPPHY</sequence>
<evidence type="ECO:0000256" key="1">
    <source>
        <dbReference type="SAM" id="MobiDB-lite"/>
    </source>
</evidence>
<protein>
    <submittedName>
        <fullName evidence="2">Uncharacterized protein</fullName>
    </submittedName>
</protein>
<dbReference type="AlphaFoldDB" id="A0A7S1FP96"/>
<proteinExistence type="predicted"/>
<name>A0A7S1FP96_9STRA</name>
<organism evidence="2">
    <name type="scientific">Corethron hystrix</name>
    <dbReference type="NCBI Taxonomy" id="216773"/>
    <lineage>
        <taxon>Eukaryota</taxon>
        <taxon>Sar</taxon>
        <taxon>Stramenopiles</taxon>
        <taxon>Ochrophyta</taxon>
        <taxon>Bacillariophyta</taxon>
        <taxon>Coscinodiscophyceae</taxon>
        <taxon>Corethrophycidae</taxon>
        <taxon>Corethrales</taxon>
        <taxon>Corethraceae</taxon>
        <taxon>Corethron</taxon>
    </lineage>
</organism>
<evidence type="ECO:0000313" key="2">
    <source>
        <dbReference type="EMBL" id="CAD8879039.1"/>
    </source>
</evidence>